<keyword evidence="2" id="KW-1185">Reference proteome</keyword>
<dbReference type="EMBL" id="AP027141">
    <property type="protein sequence ID" value="BDV31430.1"/>
    <property type="molecule type" value="Genomic_DNA"/>
</dbReference>
<gene>
    <name evidence="1" type="ORF">Microterr_20900</name>
</gene>
<evidence type="ECO:0000313" key="2">
    <source>
        <dbReference type="Proteomes" id="UP001317779"/>
    </source>
</evidence>
<protein>
    <submittedName>
        <fullName evidence="1">Uncharacterized protein</fullName>
    </submittedName>
</protein>
<dbReference type="Proteomes" id="UP001317779">
    <property type="component" value="Chromosome"/>
</dbReference>
<name>A0ABM8E0Z8_9MICO</name>
<accession>A0ABM8E0Z8</accession>
<proteinExistence type="predicted"/>
<dbReference type="RefSeq" id="WP_263797980.1">
    <property type="nucleotide sequence ID" value="NZ_AP027141.1"/>
</dbReference>
<evidence type="ECO:0000313" key="1">
    <source>
        <dbReference type="EMBL" id="BDV31430.1"/>
    </source>
</evidence>
<reference evidence="1 2" key="1">
    <citation type="submission" date="2022-12" db="EMBL/GenBank/DDBJ databases">
        <title>Microbacterium terricola strain KV-448 chromosome, complete genome.</title>
        <authorList>
            <person name="Oshima T."/>
            <person name="Moriya T."/>
            <person name="Bessho Y."/>
        </authorList>
    </citation>
    <scope>NUCLEOTIDE SEQUENCE [LARGE SCALE GENOMIC DNA]</scope>
    <source>
        <strain evidence="1 2">KV-448</strain>
    </source>
</reference>
<organism evidence="1 2">
    <name type="scientific">Microbacterium terricola</name>
    <dbReference type="NCBI Taxonomy" id="344163"/>
    <lineage>
        <taxon>Bacteria</taxon>
        <taxon>Bacillati</taxon>
        <taxon>Actinomycetota</taxon>
        <taxon>Actinomycetes</taxon>
        <taxon>Micrococcales</taxon>
        <taxon>Microbacteriaceae</taxon>
        <taxon>Microbacterium</taxon>
    </lineage>
</organism>
<sequence length="438" mass="47723">MEQVRHYVGDSGNTTVRGFLASEAVDFDPPSDSLRQNVKKANVRSVYELADGSTDDDDENEIRDRMCASQNSYELIRMFQIIDRWEGLDDELPEGHLDQIAANLAQVLDQKLYEVYGLIRRYRGILDYASPPTLGDCVLEILRLPSVHMPGEIDRLLARKDAVLGGIASVTMRERVAPRDAARVIPQVIQACIDRGPHRVNELVALLHEANYTTRICAPLARLDYRPLYDVITDMVNPDPLISNTQRTACRDACLRLQPEFAAARDAVDDIGPGPAKATVNRFTAALKAALDNFPTSVPAPGVISAIAAAIGGVASTVADLITTVQSLPDELGGSLTLASLLNSSGDDTARQLVGKLNSQNTLGHLSFGLKLELLNALLDGFTVDDDENAINLILTAARNRDQAEVYQLVSAAGWEALDTSVDGEQYEELETTLNDLN</sequence>